<dbReference type="CDD" id="cd00754">
    <property type="entry name" value="Ubl_MoaD"/>
    <property type="match status" value="1"/>
</dbReference>
<dbReference type="GO" id="GO:1990133">
    <property type="term" value="C:molybdopterin adenylyltransferase complex"/>
    <property type="evidence" value="ECO:0007669"/>
    <property type="project" value="TreeGrafter"/>
</dbReference>
<evidence type="ECO:0000256" key="2">
    <source>
        <dbReference type="ARBA" id="ARBA00024200"/>
    </source>
</evidence>
<sequence length="92" mass="9770">MNSSVIHEQVVDVQLFALARELTSVARVSLEVPVEGRPVTIADVQHALMARFPRLASLGAKLLFAVGTQYADENTVVQPGEPVACFPPVSGG</sequence>
<dbReference type="EMBL" id="LYDR01000090">
    <property type="protein sequence ID" value="ODA31244.1"/>
    <property type="molecule type" value="Genomic_DNA"/>
</dbReference>
<dbReference type="STRING" id="1841610.A6X21_22485"/>
<dbReference type="GO" id="GO:0000166">
    <property type="term" value="F:nucleotide binding"/>
    <property type="evidence" value="ECO:0007669"/>
    <property type="project" value="UniProtKB-KW"/>
</dbReference>
<evidence type="ECO:0000256" key="3">
    <source>
        <dbReference type="ARBA" id="ARBA00024247"/>
    </source>
</evidence>
<dbReference type="Proteomes" id="UP000094828">
    <property type="component" value="Unassembled WGS sequence"/>
</dbReference>
<evidence type="ECO:0000313" key="5">
    <source>
        <dbReference type="Proteomes" id="UP000094828"/>
    </source>
</evidence>
<dbReference type="GO" id="GO:0006777">
    <property type="term" value="P:Mo-molybdopterin cofactor biosynthetic process"/>
    <property type="evidence" value="ECO:0007669"/>
    <property type="project" value="InterPro"/>
</dbReference>
<dbReference type="InterPro" id="IPR003749">
    <property type="entry name" value="ThiS/MoaD-like"/>
</dbReference>
<dbReference type="Gene3D" id="3.10.20.30">
    <property type="match status" value="1"/>
</dbReference>
<comment type="caution">
    <text evidence="4">The sequence shown here is derived from an EMBL/GenBank/DDBJ whole genome shotgun (WGS) entry which is preliminary data.</text>
</comment>
<dbReference type="InterPro" id="IPR016155">
    <property type="entry name" value="Mopterin_synth/thiamin_S_b"/>
</dbReference>
<accession>A0A1C3EDG5</accession>
<dbReference type="OrthoDB" id="9801945at2"/>
<reference evidence="4 5" key="1">
    <citation type="submission" date="2016-05" db="EMBL/GenBank/DDBJ databases">
        <title>Genomic and physiological characterization of Planctopirus sp. isolated from fresh water lake.</title>
        <authorList>
            <person name="Subhash Y."/>
            <person name="Ramana C."/>
        </authorList>
    </citation>
    <scope>NUCLEOTIDE SEQUENCE [LARGE SCALE GENOMIC DNA]</scope>
    <source>
        <strain evidence="4 5">JC280</strain>
    </source>
</reference>
<keyword evidence="5" id="KW-1185">Reference proteome</keyword>
<dbReference type="InterPro" id="IPR012675">
    <property type="entry name" value="Beta-grasp_dom_sf"/>
</dbReference>
<dbReference type="PANTHER" id="PTHR33359">
    <property type="entry name" value="MOLYBDOPTERIN SYNTHASE SULFUR CARRIER SUBUNIT"/>
    <property type="match status" value="1"/>
</dbReference>
<evidence type="ECO:0000313" key="4">
    <source>
        <dbReference type="EMBL" id="ODA31244.1"/>
    </source>
</evidence>
<comment type="similarity">
    <text evidence="2">Belongs to the MoaD family.</text>
</comment>
<proteinExistence type="inferred from homology"/>
<dbReference type="PANTHER" id="PTHR33359:SF1">
    <property type="entry name" value="MOLYBDOPTERIN SYNTHASE SULFUR CARRIER SUBUNIT"/>
    <property type="match status" value="1"/>
</dbReference>
<keyword evidence="1" id="KW-0547">Nucleotide-binding</keyword>
<dbReference type="Pfam" id="PF02597">
    <property type="entry name" value="ThiS"/>
    <property type="match status" value="1"/>
</dbReference>
<dbReference type="SUPFAM" id="SSF54285">
    <property type="entry name" value="MoaD/ThiS"/>
    <property type="match status" value="1"/>
</dbReference>
<organism evidence="4 5">
    <name type="scientific">Planctopirus hydrillae</name>
    <dbReference type="NCBI Taxonomy" id="1841610"/>
    <lineage>
        <taxon>Bacteria</taxon>
        <taxon>Pseudomonadati</taxon>
        <taxon>Planctomycetota</taxon>
        <taxon>Planctomycetia</taxon>
        <taxon>Planctomycetales</taxon>
        <taxon>Planctomycetaceae</taxon>
        <taxon>Planctopirus</taxon>
    </lineage>
</organism>
<dbReference type="RefSeq" id="WP_068847838.1">
    <property type="nucleotide sequence ID" value="NZ_LYDR01000090.1"/>
</dbReference>
<dbReference type="UniPathway" id="UPA00344"/>
<evidence type="ECO:0000256" key="1">
    <source>
        <dbReference type="ARBA" id="ARBA00022741"/>
    </source>
</evidence>
<protein>
    <recommendedName>
        <fullName evidence="3">Molybdopterin synthase sulfur carrier subunit</fullName>
    </recommendedName>
</protein>
<gene>
    <name evidence="4" type="ORF">A6X21_22485</name>
</gene>
<dbReference type="AlphaFoldDB" id="A0A1C3EDG5"/>
<name>A0A1C3EDG5_9PLAN</name>
<dbReference type="InterPro" id="IPR044672">
    <property type="entry name" value="MOCS2A"/>
</dbReference>